<accession>B5EU26</accession>
<dbReference type="Proteomes" id="UP000001857">
    <property type="component" value="Chromosome II"/>
</dbReference>
<dbReference type="AlphaFoldDB" id="B5EU26"/>
<dbReference type="HOGENOM" id="CLU_1467639_0_0_6"/>
<reference evidence="2 3" key="2">
    <citation type="journal article" date="2009" name="Nature">
        <title>A single regulatory gene is sufficient to alter bacterial host range.</title>
        <authorList>
            <person name="Mandel M.J."/>
            <person name="Wollenberg M.S."/>
            <person name="Stabb E.V."/>
            <person name="Visick K.L."/>
            <person name="Ruby E.G."/>
        </authorList>
    </citation>
    <scope>NUCLEOTIDE SEQUENCE [LARGE SCALE GENOMIC DNA]</scope>
    <source>
        <strain evidence="2 3">MJ11</strain>
    </source>
</reference>
<proteinExistence type="predicted"/>
<feature type="transmembrane region" description="Helical" evidence="1">
    <location>
        <begin position="6"/>
        <end position="30"/>
    </location>
</feature>
<organism evidence="2 3">
    <name type="scientific">Aliivibrio fischeri (strain MJ11)</name>
    <name type="common">Vibrio fischeri</name>
    <dbReference type="NCBI Taxonomy" id="388396"/>
    <lineage>
        <taxon>Bacteria</taxon>
        <taxon>Pseudomonadati</taxon>
        <taxon>Pseudomonadota</taxon>
        <taxon>Gammaproteobacteria</taxon>
        <taxon>Vibrionales</taxon>
        <taxon>Vibrionaceae</taxon>
        <taxon>Aliivibrio</taxon>
    </lineage>
</organism>
<sequence length="184" mass="21548">MEEKHWLDVVSAIGSIATPIIVLVISSVGWKVKNNIERKIELDNKLRDDRIDIYNQILEPFIIILMSDAAWEMDNRNKGKNKSDVGTAKMLTLEYRRLGFKLALMANDEVVKAYNDMMQYLYNMENSQSENFLEDMMKLLGTFLIEIRKSMGNETTKLDYWDMCEWWMSDTRKVKNGMLQKESA</sequence>
<dbReference type="RefSeq" id="WP_012534877.1">
    <property type="nucleotide sequence ID" value="NC_011186.1"/>
</dbReference>
<keyword evidence="1" id="KW-0812">Transmembrane</keyword>
<evidence type="ECO:0008006" key="4">
    <source>
        <dbReference type="Google" id="ProtNLM"/>
    </source>
</evidence>
<dbReference type="EMBL" id="CP001133">
    <property type="protein sequence ID" value="ACH63695.1"/>
    <property type="molecule type" value="Genomic_DNA"/>
</dbReference>
<name>B5EU26_ALIFM</name>
<evidence type="ECO:0000313" key="2">
    <source>
        <dbReference type="EMBL" id="ACH63695.1"/>
    </source>
</evidence>
<keyword evidence="1" id="KW-0472">Membrane</keyword>
<keyword evidence="1" id="KW-1133">Transmembrane helix</keyword>
<dbReference type="KEGG" id="vfm:VFMJ11_A0645"/>
<evidence type="ECO:0000313" key="3">
    <source>
        <dbReference type="Proteomes" id="UP000001857"/>
    </source>
</evidence>
<gene>
    <name evidence="2" type="ordered locus">VFMJ11_A0645</name>
</gene>
<reference evidence="3" key="1">
    <citation type="submission" date="2008-08" db="EMBL/GenBank/DDBJ databases">
        <title>Complete sequence of Vibrio fischeri strain MJ11.</title>
        <authorList>
            <person name="Mandel M.J."/>
            <person name="Stabb E.V."/>
            <person name="Ruby E.G."/>
            <person name="Ferriera S."/>
            <person name="Johnson J."/>
            <person name="Kravitz S."/>
            <person name="Beeson K."/>
            <person name="Sutton G."/>
            <person name="Rogers Y.-H."/>
            <person name="Friedman R."/>
            <person name="Frazier M."/>
            <person name="Venter J.C."/>
        </authorList>
    </citation>
    <scope>NUCLEOTIDE SEQUENCE [LARGE SCALE GENOMIC DNA]</scope>
    <source>
        <strain evidence="3">MJ11</strain>
    </source>
</reference>
<protein>
    <recommendedName>
        <fullName evidence="4">DUF4760 domain-containing protein</fullName>
    </recommendedName>
</protein>
<evidence type="ECO:0000256" key="1">
    <source>
        <dbReference type="SAM" id="Phobius"/>
    </source>
</evidence>